<sequence>MAPDEKTPTGFSSENQSRSSHGSGALFYAYARRTDSHWASRYLLTFASAAIANEWWSLVEQEYPNTGVRTHPQLFSFQGDALPRKTANNKKFEHLTTKWFYCQIGDSDRTDGRMQDIIPAQDGEGNILVGGGGGGGGIDRAGMEAMERMMRKIQELMEGNASQIKTLAETQAKNNERSERVDKMIEENSAQIKTLQTQNKEQTERINEMVEENAAQIKVLVETQAQNNERSSRVEKMIEGNAAQIKALAEIEPQNDKNFERVEKLVEENANQIRAVSEGESANWDHMKVLMQEQRDQLKALADGQSASAKSLRDALEQSNKASSEVTKELKRQRQQNKSQVSFESIPPIEDRANCPHDVHPPPRKIDKKIVGYDYGQRKSATGVKEKPAANGK</sequence>
<comment type="caution">
    <text evidence="3">The sequence shown here is derived from an EMBL/GenBank/DDBJ whole genome shotgun (WGS) entry which is preliminary data.</text>
</comment>
<gene>
    <name evidence="3" type="ORF">N7G274_004134</name>
</gene>
<feature type="region of interest" description="Disordered" evidence="2">
    <location>
        <begin position="1"/>
        <end position="21"/>
    </location>
</feature>
<name>A0ABR4AC68_9LECA</name>
<feature type="compositionally biased region" description="Polar residues" evidence="2">
    <location>
        <begin position="9"/>
        <end position="21"/>
    </location>
</feature>
<evidence type="ECO:0000256" key="2">
    <source>
        <dbReference type="SAM" id="MobiDB-lite"/>
    </source>
</evidence>
<organism evidence="3 4">
    <name type="scientific">Stereocaulon virgatum</name>
    <dbReference type="NCBI Taxonomy" id="373712"/>
    <lineage>
        <taxon>Eukaryota</taxon>
        <taxon>Fungi</taxon>
        <taxon>Dikarya</taxon>
        <taxon>Ascomycota</taxon>
        <taxon>Pezizomycotina</taxon>
        <taxon>Lecanoromycetes</taxon>
        <taxon>OSLEUM clade</taxon>
        <taxon>Lecanoromycetidae</taxon>
        <taxon>Lecanorales</taxon>
        <taxon>Lecanorineae</taxon>
        <taxon>Stereocaulaceae</taxon>
        <taxon>Stereocaulon</taxon>
    </lineage>
</organism>
<reference evidence="3 4" key="1">
    <citation type="submission" date="2024-09" db="EMBL/GenBank/DDBJ databases">
        <title>Rethinking Asexuality: The Enigmatic Case of Functional Sexual Genes in Lepraria (Stereocaulaceae).</title>
        <authorList>
            <person name="Doellman M."/>
            <person name="Sun Y."/>
            <person name="Barcenas-Pena A."/>
            <person name="Lumbsch H.T."/>
            <person name="Grewe F."/>
        </authorList>
    </citation>
    <scope>NUCLEOTIDE SEQUENCE [LARGE SCALE GENOMIC DNA]</scope>
    <source>
        <strain evidence="3 4">Mercado 3170</strain>
    </source>
</reference>
<evidence type="ECO:0000256" key="1">
    <source>
        <dbReference type="SAM" id="Coils"/>
    </source>
</evidence>
<feature type="region of interest" description="Disordered" evidence="2">
    <location>
        <begin position="301"/>
        <end position="393"/>
    </location>
</feature>
<proteinExistence type="predicted"/>
<evidence type="ECO:0000313" key="4">
    <source>
        <dbReference type="Proteomes" id="UP001590950"/>
    </source>
</evidence>
<dbReference type="Proteomes" id="UP001590950">
    <property type="component" value="Unassembled WGS sequence"/>
</dbReference>
<dbReference type="EMBL" id="JBEFKJ010000012">
    <property type="protein sequence ID" value="KAL2043074.1"/>
    <property type="molecule type" value="Genomic_DNA"/>
</dbReference>
<protein>
    <submittedName>
        <fullName evidence="3">Uncharacterized protein</fullName>
    </submittedName>
</protein>
<keyword evidence="1" id="KW-0175">Coiled coil</keyword>
<feature type="compositionally biased region" description="Basic and acidic residues" evidence="2">
    <location>
        <begin position="349"/>
        <end position="371"/>
    </location>
</feature>
<evidence type="ECO:0000313" key="3">
    <source>
        <dbReference type="EMBL" id="KAL2043074.1"/>
    </source>
</evidence>
<accession>A0ABR4AC68</accession>
<feature type="compositionally biased region" description="Basic and acidic residues" evidence="2">
    <location>
        <begin position="384"/>
        <end position="393"/>
    </location>
</feature>
<keyword evidence="4" id="KW-1185">Reference proteome</keyword>
<feature type="coiled-coil region" evidence="1">
    <location>
        <begin position="167"/>
        <end position="212"/>
    </location>
</feature>